<accession>A0A7X0C503</accession>
<gene>
    <name evidence="1" type="ORF">FHU36_005184</name>
</gene>
<proteinExistence type="predicted"/>
<reference evidence="1 2" key="1">
    <citation type="submission" date="2020-08" db="EMBL/GenBank/DDBJ databases">
        <title>Sequencing the genomes of 1000 actinobacteria strains.</title>
        <authorList>
            <person name="Klenk H.-P."/>
        </authorList>
    </citation>
    <scope>NUCLEOTIDE SEQUENCE [LARGE SCALE GENOMIC DNA]</scope>
    <source>
        <strain evidence="1 2">DSM 45913</strain>
    </source>
</reference>
<evidence type="ECO:0000313" key="1">
    <source>
        <dbReference type="EMBL" id="MBB6348639.1"/>
    </source>
</evidence>
<comment type="caution">
    <text evidence="1">The sequence shown here is derived from an EMBL/GenBank/DDBJ whole genome shotgun (WGS) entry which is preliminary data.</text>
</comment>
<name>A0A7X0C503_9ACTN</name>
<protein>
    <submittedName>
        <fullName evidence="1">Fe-S cluster biogenesis protein NfuA</fullName>
    </submittedName>
</protein>
<keyword evidence="2" id="KW-1185">Reference proteome</keyword>
<dbReference type="AlphaFoldDB" id="A0A7X0C503"/>
<organism evidence="1 2">
    <name type="scientific">Nonomuraea muscovyensis</name>
    <dbReference type="NCBI Taxonomy" id="1124761"/>
    <lineage>
        <taxon>Bacteria</taxon>
        <taxon>Bacillati</taxon>
        <taxon>Actinomycetota</taxon>
        <taxon>Actinomycetes</taxon>
        <taxon>Streptosporangiales</taxon>
        <taxon>Streptosporangiaceae</taxon>
        <taxon>Nonomuraea</taxon>
    </lineage>
</organism>
<evidence type="ECO:0000313" key="2">
    <source>
        <dbReference type="Proteomes" id="UP000583800"/>
    </source>
</evidence>
<dbReference type="Gene3D" id="3.30.300.130">
    <property type="entry name" value="Fe-S cluster assembly (FSCA)"/>
    <property type="match status" value="1"/>
</dbReference>
<dbReference type="EMBL" id="JACHJB010000002">
    <property type="protein sequence ID" value="MBB6348639.1"/>
    <property type="molecule type" value="Genomic_DNA"/>
</dbReference>
<dbReference type="RefSeq" id="WP_185086354.1">
    <property type="nucleotide sequence ID" value="NZ_JACHJB010000002.1"/>
</dbReference>
<sequence length="178" mass="18889">MDDRDVTERVRRVEALLDGAADGHAVELAEALLDLYGEVLSRIMATVRAAPGDDGLPERIASDELVAHLLLLHDLHPLDAPTRIARALPGLRGRLGGASAEVVAVEGDLARLRLRPRRGGCGSSAAALPAILEEAVRRAAPEIERVEIDVEESAPPPVVIPVESLRRAPARDRPGAPA</sequence>
<dbReference type="InterPro" id="IPR034904">
    <property type="entry name" value="FSCA_dom_sf"/>
</dbReference>
<dbReference type="Proteomes" id="UP000583800">
    <property type="component" value="Unassembled WGS sequence"/>
</dbReference>